<feature type="domain" description="Rhodanese" evidence="5">
    <location>
        <begin position="170"/>
        <end position="235"/>
    </location>
</feature>
<evidence type="ECO:0000256" key="1">
    <source>
        <dbReference type="ARBA" id="ARBA00022679"/>
    </source>
</evidence>
<dbReference type="InterPro" id="IPR045078">
    <property type="entry name" value="TST/MPST-like"/>
</dbReference>
<accession>A0A1H3ZUG3</accession>
<dbReference type="PANTHER" id="PTHR11364">
    <property type="entry name" value="THIOSULFATE SULFERTANSFERASE"/>
    <property type="match status" value="1"/>
</dbReference>
<dbReference type="Proteomes" id="UP000199409">
    <property type="component" value="Unassembled WGS sequence"/>
</dbReference>
<protein>
    <recommendedName>
        <fullName evidence="3">Sulfurtransferase</fullName>
    </recommendedName>
</protein>
<dbReference type="STRING" id="37625.SAMN05660420_01680"/>
<evidence type="ECO:0000256" key="2">
    <source>
        <dbReference type="ARBA" id="ARBA00022737"/>
    </source>
</evidence>
<evidence type="ECO:0000259" key="5">
    <source>
        <dbReference type="PROSITE" id="PS50206"/>
    </source>
</evidence>
<name>A0A1H3ZUG3_9BACT</name>
<feature type="domain" description="Rhodanese" evidence="5">
    <location>
        <begin position="449"/>
        <end position="504"/>
    </location>
</feature>
<dbReference type="EMBL" id="FNQN01000004">
    <property type="protein sequence ID" value="SEA27328.1"/>
    <property type="molecule type" value="Genomic_DNA"/>
</dbReference>
<dbReference type="InterPro" id="IPR001763">
    <property type="entry name" value="Rhodanese-like_dom"/>
</dbReference>
<dbReference type="AlphaFoldDB" id="A0A1H3ZUG3"/>
<evidence type="ECO:0000256" key="4">
    <source>
        <dbReference type="SAM" id="MobiDB-lite"/>
    </source>
</evidence>
<dbReference type="PROSITE" id="PS50206">
    <property type="entry name" value="RHODANESE_3"/>
    <property type="match status" value="2"/>
</dbReference>
<dbReference type="PANTHER" id="PTHR11364:SF27">
    <property type="entry name" value="SULFURTRANSFERASE"/>
    <property type="match status" value="1"/>
</dbReference>
<dbReference type="InterPro" id="IPR036873">
    <property type="entry name" value="Rhodanese-like_dom_sf"/>
</dbReference>
<gene>
    <name evidence="6" type="ORF">SAMN05660420_01680</name>
</gene>
<keyword evidence="2" id="KW-0677">Repeat</keyword>
<sequence length="663" mass="71970">MMNRITKVLRYQKLLITLSTVLAVLLLGGCGGGGGKSYTDVDVKYYENDDNVSALLDAATLKSWVDNGYKTADGHRVVILDCVPNTAGAFTYSDTESWFAGDADKIRTNMEEQYGLNAPQYKMIAGLEAAGVLGHIPGALPSVSHEGYEVTPRNDGPVLADHEVGTGSLIDQMLCRLGITKDDVIVMTTSRQDYPGFCSSRLWWTLRYWGFAKEKIRVLDGGNRAYALYMKANFPAEEPLAQGVVTLANVTPSNFSVTELPKRFFDVRISIGELIDQVDSGRTSLADDDANKVVVLDARQPPTPFYFTDADANGAPDIFEVAGYTYDDTTQLFTGDLTLSELLFQEIDPATTTPRIPVFNMANPLPFDPADGAAWIKYQWKDDADPSKGMLVLPLGAKPAAFEGKVKGAKLVKNGSPQWNVTVPVVTEAYLPGAMPSTKYAEKQTLLNAFAAAGIDGSKPIIIYCNSGALASVYAFALQEICGFEDVRTYDGSWNEWAVLTAYEPADETYIKNNHYTTFPAYPVGIPSAVIFAARNNYFQWDDTENWFVDAATGVSVGSAIKLGGALSGNPAWDTVSRSENVMFRATKVLNDNGANTADNNSDSFLEKKTYVSGVNWPSVETYPDYDGFGDEVRYEDEDYNGSSSTTSGGEAPTAFTPTGGGC</sequence>
<dbReference type="PROSITE" id="PS00683">
    <property type="entry name" value="RHODANESE_2"/>
    <property type="match status" value="1"/>
</dbReference>
<keyword evidence="1 3" id="KW-0808">Transferase</keyword>
<reference evidence="6 7" key="1">
    <citation type="submission" date="2016-10" db="EMBL/GenBank/DDBJ databases">
        <authorList>
            <person name="de Groot N.N."/>
        </authorList>
    </citation>
    <scope>NUCLEOTIDE SEQUENCE [LARGE SCALE GENOMIC DNA]</scope>
    <source>
        <strain evidence="6 7">DSM 7343</strain>
    </source>
</reference>
<dbReference type="Gene3D" id="3.40.250.10">
    <property type="entry name" value="Rhodanese-like domain"/>
    <property type="match status" value="2"/>
</dbReference>
<dbReference type="InterPro" id="IPR001307">
    <property type="entry name" value="Thiosulphate_STrfase_CS"/>
</dbReference>
<evidence type="ECO:0000313" key="7">
    <source>
        <dbReference type="Proteomes" id="UP000199409"/>
    </source>
</evidence>
<dbReference type="SMART" id="SM00450">
    <property type="entry name" value="RHOD"/>
    <property type="match status" value="2"/>
</dbReference>
<evidence type="ECO:0000313" key="6">
    <source>
        <dbReference type="EMBL" id="SEA27328.1"/>
    </source>
</evidence>
<dbReference type="SUPFAM" id="SSF52821">
    <property type="entry name" value="Rhodanese/Cell cycle control phosphatase"/>
    <property type="match status" value="2"/>
</dbReference>
<dbReference type="GO" id="GO:0004792">
    <property type="term" value="F:thiosulfate-cyanide sulfurtransferase activity"/>
    <property type="evidence" value="ECO:0007669"/>
    <property type="project" value="InterPro"/>
</dbReference>
<keyword evidence="7" id="KW-1185">Reference proteome</keyword>
<dbReference type="RefSeq" id="WP_175498309.1">
    <property type="nucleotide sequence ID" value="NZ_FNQN01000004.1"/>
</dbReference>
<dbReference type="Pfam" id="PF00581">
    <property type="entry name" value="Rhodanese"/>
    <property type="match status" value="1"/>
</dbReference>
<dbReference type="PROSITE" id="PS51257">
    <property type="entry name" value="PROKAR_LIPOPROTEIN"/>
    <property type="match status" value="1"/>
</dbReference>
<organism evidence="6 7">
    <name type="scientific">Desulfuromusa kysingii</name>
    <dbReference type="NCBI Taxonomy" id="37625"/>
    <lineage>
        <taxon>Bacteria</taxon>
        <taxon>Pseudomonadati</taxon>
        <taxon>Thermodesulfobacteriota</taxon>
        <taxon>Desulfuromonadia</taxon>
        <taxon>Desulfuromonadales</taxon>
        <taxon>Geopsychrobacteraceae</taxon>
        <taxon>Desulfuromusa</taxon>
    </lineage>
</organism>
<evidence type="ECO:0000256" key="3">
    <source>
        <dbReference type="RuleBase" id="RU000507"/>
    </source>
</evidence>
<feature type="region of interest" description="Disordered" evidence="4">
    <location>
        <begin position="634"/>
        <end position="663"/>
    </location>
</feature>
<proteinExistence type="predicted"/>